<protein>
    <recommendedName>
        <fullName evidence="1">DUF2007 domain-containing protein</fullName>
    </recommendedName>
</protein>
<accession>A0ABS2MN19</accession>
<name>A0ABS2MN19_9FIRM</name>
<sequence length="78" mass="8909">MKKLVTLDSLIELEMFKEVLDDQEIPVVVKHQESGDFMTQYTGTTIYGIDLFVEESDYEKASNLYNAFFSGAYPKTDA</sequence>
<keyword evidence="3" id="KW-1185">Reference proteome</keyword>
<evidence type="ECO:0000313" key="2">
    <source>
        <dbReference type="EMBL" id="MBM7560798.1"/>
    </source>
</evidence>
<evidence type="ECO:0000259" key="1">
    <source>
        <dbReference type="Pfam" id="PF09413"/>
    </source>
</evidence>
<dbReference type="InterPro" id="IPR011322">
    <property type="entry name" value="N-reg_PII-like_a/b"/>
</dbReference>
<evidence type="ECO:0000313" key="3">
    <source>
        <dbReference type="Proteomes" id="UP000767854"/>
    </source>
</evidence>
<dbReference type="Proteomes" id="UP000767854">
    <property type="component" value="Unassembled WGS sequence"/>
</dbReference>
<dbReference type="InterPro" id="IPR018551">
    <property type="entry name" value="DUF2007"/>
</dbReference>
<comment type="caution">
    <text evidence="2">The sequence shown here is derived from an EMBL/GenBank/DDBJ whole genome shotgun (WGS) entry which is preliminary data.</text>
</comment>
<dbReference type="SUPFAM" id="SSF54913">
    <property type="entry name" value="GlnB-like"/>
    <property type="match status" value="1"/>
</dbReference>
<reference evidence="2 3" key="1">
    <citation type="submission" date="2021-01" db="EMBL/GenBank/DDBJ databases">
        <title>Genomic Encyclopedia of Type Strains, Phase IV (KMG-IV): sequencing the most valuable type-strain genomes for metagenomic binning, comparative biology and taxonomic classification.</title>
        <authorList>
            <person name="Goeker M."/>
        </authorList>
    </citation>
    <scope>NUCLEOTIDE SEQUENCE [LARGE SCALE GENOMIC DNA]</scope>
    <source>
        <strain evidence="2 3">DSM 24436</strain>
    </source>
</reference>
<gene>
    <name evidence="2" type="ORF">JOC49_000307</name>
</gene>
<organism evidence="2 3">
    <name type="scientific">Fusibacter tunisiensis</name>
    <dbReference type="NCBI Taxonomy" id="1008308"/>
    <lineage>
        <taxon>Bacteria</taxon>
        <taxon>Bacillati</taxon>
        <taxon>Bacillota</taxon>
        <taxon>Clostridia</taxon>
        <taxon>Eubacteriales</taxon>
        <taxon>Eubacteriales Family XII. Incertae Sedis</taxon>
        <taxon>Fusibacter</taxon>
    </lineage>
</organism>
<dbReference type="Pfam" id="PF09413">
    <property type="entry name" value="DUF2007"/>
    <property type="match status" value="1"/>
</dbReference>
<feature type="domain" description="DUF2007" evidence="1">
    <location>
        <begin position="1"/>
        <end position="64"/>
    </location>
</feature>
<dbReference type="RefSeq" id="WP_204661481.1">
    <property type="nucleotide sequence ID" value="NZ_JAFBDT010000001.1"/>
</dbReference>
<proteinExistence type="predicted"/>
<dbReference type="EMBL" id="JAFBDT010000001">
    <property type="protein sequence ID" value="MBM7560798.1"/>
    <property type="molecule type" value="Genomic_DNA"/>
</dbReference>